<evidence type="ECO:0000313" key="1">
    <source>
        <dbReference type="EMBL" id="EMM7455678.1"/>
    </source>
</evidence>
<dbReference type="AlphaFoldDB" id="A0AAN4JAS1"/>
<dbReference type="EMBL" id="ABLGCN030000001">
    <property type="protein sequence ID" value="EMM7455678.1"/>
    <property type="molecule type" value="Genomic_DNA"/>
</dbReference>
<organism evidence="1 2">
    <name type="scientific">Citrobacter freundii</name>
    <dbReference type="NCBI Taxonomy" id="546"/>
    <lineage>
        <taxon>Bacteria</taxon>
        <taxon>Pseudomonadati</taxon>
        <taxon>Pseudomonadota</taxon>
        <taxon>Gammaproteobacteria</taxon>
        <taxon>Enterobacterales</taxon>
        <taxon>Enterobacteriaceae</taxon>
        <taxon>Citrobacter</taxon>
        <taxon>Citrobacter freundii complex</taxon>
    </lineage>
</organism>
<reference evidence="1" key="1">
    <citation type="submission" date="2024-02" db="EMBL/GenBank/DDBJ databases">
        <authorList>
            <consortium name="Clinical and Environmental Microbiology Branch: Whole genome sequencing antimicrobial resistance pathogens in the healthcare setting"/>
        </authorList>
    </citation>
    <scope>NUCLEOTIDE SEQUENCE</scope>
    <source>
        <strain evidence="1">Whole organism</strain>
    </source>
</reference>
<evidence type="ECO:0000313" key="2">
    <source>
        <dbReference type="Proteomes" id="UP001169574"/>
    </source>
</evidence>
<comment type="caution">
    <text evidence="1">The sequence shown here is derived from an EMBL/GenBank/DDBJ whole genome shotgun (WGS) entry which is preliminary data.</text>
</comment>
<gene>
    <name evidence="1" type="ORF">P7U51_000114</name>
</gene>
<dbReference type="Proteomes" id="UP001169574">
    <property type="component" value="Unassembled WGS sequence"/>
</dbReference>
<dbReference type="RefSeq" id="WP_128317703.1">
    <property type="nucleotide sequence ID" value="NZ_CP144725.1"/>
</dbReference>
<accession>A0AAN4JAS1</accession>
<name>A0AAN4JAS1_CITFR</name>
<proteinExistence type="predicted"/>
<protein>
    <submittedName>
        <fullName evidence="1">Uncharacterized protein</fullName>
    </submittedName>
</protein>
<sequence length="87" mass="9811">MPISIKATKNTSTGIRGVQRYGEMYRWRVDAVRFRSLTGQDPTPLFIARLNERESGCVDSVSFHTIEDAGDDLCKFLKAMTGASFEY</sequence>